<dbReference type="InterPro" id="IPR029787">
    <property type="entry name" value="Nucleotide_cyclase"/>
</dbReference>
<dbReference type="SMART" id="SM00267">
    <property type="entry name" value="GGDEF"/>
    <property type="match status" value="1"/>
</dbReference>
<keyword evidence="3" id="KW-0472">Membrane</keyword>
<keyword evidence="3" id="KW-1133">Transmembrane helix</keyword>
<dbReference type="OrthoDB" id="9813903at2"/>
<proteinExistence type="predicted"/>
<dbReference type="NCBIfam" id="TIGR00254">
    <property type="entry name" value="GGDEF"/>
    <property type="match status" value="1"/>
</dbReference>
<accession>A0A3G2HYP1</accession>
<reference evidence="5 6" key="1">
    <citation type="submission" date="2018-09" db="EMBL/GenBank/DDBJ databases">
        <title>Complete genome sequence of the hydrocarbonoclastic bacterium Alcaligenes aquatilis QD168, isolated from a crude-oil polluted marine sediment of Central Chile.</title>
        <authorList>
            <person name="Duran R.E."/>
            <person name="Barra B."/>
            <person name="Salva-Serra F."/>
            <person name="Mendez V."/>
            <person name="Moore E.R.B."/>
            <person name="Seeger M."/>
        </authorList>
    </citation>
    <scope>NUCLEOTIDE SEQUENCE [LARGE SCALE GENOMIC DNA]</scope>
    <source>
        <strain evidence="5 6">QD168</strain>
    </source>
</reference>
<organism evidence="5 6">
    <name type="scientific">Alcaligenes aquatilis</name>
    <dbReference type="NCBI Taxonomy" id="323284"/>
    <lineage>
        <taxon>Bacteria</taxon>
        <taxon>Pseudomonadati</taxon>
        <taxon>Pseudomonadota</taxon>
        <taxon>Betaproteobacteria</taxon>
        <taxon>Burkholderiales</taxon>
        <taxon>Alcaligenaceae</taxon>
        <taxon>Alcaligenes</taxon>
    </lineage>
</organism>
<sequence length="560" mass="61612">MRIDVGICMFQMVLRKIEWISIIALPLFSMIKIPRFRRMFTLRRSVNLRSLILWLCLSFVFLVLFSSLHAAYRVQQGLLFEQSVRVNQAYAERLAHASDDFLRSSAAVLKSAALDLTAGQLDAAVIREEFKQVMEVTKAFDALVLVDVSGSVLAASPGAVFRNVALPLWPEMFQGKAVPEPMVASAFQAGEGRWMTMVATPVFAPDGAYAGFIGGGMYLQSRSALQESLDKLSYEEGTYFRIVDGSQTIIYHPEQSQIGSTAQDVATVTQQPQITGRQSLPEPDEINPDQELVSLAAIPAAGWLVIAQRPTERVFANTSELLLRTLLLSLPVFALSLLAIWYLSGLIASPLRQLATAAANLDNHADFRRIRFVKGWYVEAALIRQGLMQSFSAIGSRIRKLYQQGATDPLTGTMNRRGLDAALEEMTDAEQSVAVVMIDVDHFKAVNDRFGHAVGDEVLKAIAELIMTQARREDVVARLGGEEFVLVLPETGLEAAGQFAERLRRAVAQTVFETVGSVTVSLGVACYPEHGNDLYEALALADAALYRAKGDGRNRVHQVE</sequence>
<dbReference type="Gene3D" id="3.30.450.20">
    <property type="entry name" value="PAS domain"/>
    <property type="match status" value="1"/>
</dbReference>
<dbReference type="Pfam" id="PF00990">
    <property type="entry name" value="GGDEF"/>
    <property type="match status" value="1"/>
</dbReference>
<evidence type="ECO:0000256" key="3">
    <source>
        <dbReference type="SAM" id="Phobius"/>
    </source>
</evidence>
<dbReference type="CDD" id="cd01949">
    <property type="entry name" value="GGDEF"/>
    <property type="match status" value="1"/>
</dbReference>
<dbReference type="FunFam" id="3.30.70.270:FF:000001">
    <property type="entry name" value="Diguanylate cyclase domain protein"/>
    <property type="match status" value="1"/>
</dbReference>
<dbReference type="PANTHER" id="PTHR45138:SF9">
    <property type="entry name" value="DIGUANYLATE CYCLASE DGCM-RELATED"/>
    <property type="match status" value="1"/>
</dbReference>
<evidence type="ECO:0000259" key="4">
    <source>
        <dbReference type="PROSITE" id="PS50887"/>
    </source>
</evidence>
<gene>
    <name evidence="5" type="ORF">D3M96_17935</name>
</gene>
<feature type="transmembrane region" description="Helical" evidence="3">
    <location>
        <begin position="321"/>
        <end position="343"/>
    </location>
</feature>
<name>A0A3G2HYP1_9BURK</name>
<dbReference type="KEGG" id="aaqu:D3M96_17935"/>
<dbReference type="PANTHER" id="PTHR45138">
    <property type="entry name" value="REGULATORY COMPONENTS OF SENSORY TRANSDUCTION SYSTEM"/>
    <property type="match status" value="1"/>
</dbReference>
<dbReference type="InterPro" id="IPR050469">
    <property type="entry name" value="Diguanylate_Cyclase"/>
</dbReference>
<evidence type="ECO:0000313" key="5">
    <source>
        <dbReference type="EMBL" id="AYN22260.1"/>
    </source>
</evidence>
<evidence type="ECO:0000256" key="1">
    <source>
        <dbReference type="ARBA" id="ARBA00012528"/>
    </source>
</evidence>
<dbReference type="Gene3D" id="3.30.70.270">
    <property type="match status" value="1"/>
</dbReference>
<dbReference type="EC" id="2.7.7.65" evidence="1"/>
<protein>
    <recommendedName>
        <fullName evidence="1">diguanylate cyclase</fullName>
        <ecNumber evidence="1">2.7.7.65</ecNumber>
    </recommendedName>
</protein>
<dbReference type="PROSITE" id="PS50887">
    <property type="entry name" value="GGDEF"/>
    <property type="match status" value="1"/>
</dbReference>
<dbReference type="InterPro" id="IPR043128">
    <property type="entry name" value="Rev_trsase/Diguanyl_cyclase"/>
</dbReference>
<dbReference type="SUPFAM" id="SSF55073">
    <property type="entry name" value="Nucleotide cyclase"/>
    <property type="match status" value="1"/>
</dbReference>
<dbReference type="Proteomes" id="UP000268070">
    <property type="component" value="Chromosome"/>
</dbReference>
<dbReference type="CDD" id="cd18773">
    <property type="entry name" value="PDC1_HK_sensor"/>
    <property type="match status" value="1"/>
</dbReference>
<comment type="catalytic activity">
    <reaction evidence="2">
        <text>2 GTP = 3',3'-c-di-GMP + 2 diphosphate</text>
        <dbReference type="Rhea" id="RHEA:24898"/>
        <dbReference type="ChEBI" id="CHEBI:33019"/>
        <dbReference type="ChEBI" id="CHEBI:37565"/>
        <dbReference type="ChEBI" id="CHEBI:58805"/>
        <dbReference type="EC" id="2.7.7.65"/>
    </reaction>
</comment>
<feature type="transmembrane region" description="Helical" evidence="3">
    <location>
        <begin position="51"/>
        <end position="72"/>
    </location>
</feature>
<dbReference type="AlphaFoldDB" id="A0A3G2HYP1"/>
<evidence type="ECO:0000256" key="2">
    <source>
        <dbReference type="ARBA" id="ARBA00034247"/>
    </source>
</evidence>
<evidence type="ECO:0000313" key="6">
    <source>
        <dbReference type="Proteomes" id="UP000268070"/>
    </source>
</evidence>
<dbReference type="CDD" id="cd18774">
    <property type="entry name" value="PDC2_HK_sensor"/>
    <property type="match status" value="1"/>
</dbReference>
<feature type="domain" description="GGDEF" evidence="4">
    <location>
        <begin position="431"/>
        <end position="560"/>
    </location>
</feature>
<feature type="transmembrane region" description="Helical" evidence="3">
    <location>
        <begin position="12"/>
        <end position="31"/>
    </location>
</feature>
<dbReference type="GO" id="GO:0052621">
    <property type="term" value="F:diguanylate cyclase activity"/>
    <property type="evidence" value="ECO:0007669"/>
    <property type="project" value="UniProtKB-EC"/>
</dbReference>
<dbReference type="InterPro" id="IPR000160">
    <property type="entry name" value="GGDEF_dom"/>
</dbReference>
<keyword evidence="3" id="KW-0812">Transmembrane</keyword>
<dbReference type="EMBL" id="CP032153">
    <property type="protein sequence ID" value="AYN22260.1"/>
    <property type="molecule type" value="Genomic_DNA"/>
</dbReference>